<evidence type="ECO:0000313" key="2">
    <source>
        <dbReference type="EMBL" id="KKO97399.1"/>
    </source>
</evidence>
<dbReference type="AlphaFoldDB" id="A0A0F9WY61"/>
<dbReference type="EMBL" id="JOKZ01000574">
    <property type="protein sequence ID" value="KKO97399.1"/>
    <property type="molecule type" value="Genomic_DNA"/>
</dbReference>
<protein>
    <submittedName>
        <fullName evidence="2">Uncharacterized protein</fullName>
    </submittedName>
</protein>
<evidence type="ECO:0000313" key="3">
    <source>
        <dbReference type="Proteomes" id="UP000034112"/>
    </source>
</evidence>
<proteinExistence type="predicted"/>
<feature type="compositionally biased region" description="Polar residues" evidence="1">
    <location>
        <begin position="232"/>
        <end position="256"/>
    </location>
</feature>
<dbReference type="Proteomes" id="UP000034112">
    <property type="component" value="Unassembled WGS sequence"/>
</dbReference>
<dbReference type="OMA" id="ACANQGW"/>
<name>A0A0F9WY61_TRIHA</name>
<organism evidence="2 3">
    <name type="scientific">Trichoderma harzianum</name>
    <name type="common">Hypocrea lixii</name>
    <dbReference type="NCBI Taxonomy" id="5544"/>
    <lineage>
        <taxon>Eukaryota</taxon>
        <taxon>Fungi</taxon>
        <taxon>Dikarya</taxon>
        <taxon>Ascomycota</taxon>
        <taxon>Pezizomycotina</taxon>
        <taxon>Sordariomycetes</taxon>
        <taxon>Hypocreomycetidae</taxon>
        <taxon>Hypocreales</taxon>
        <taxon>Hypocreaceae</taxon>
        <taxon>Trichoderma</taxon>
    </lineage>
</organism>
<dbReference type="OrthoDB" id="4890665at2759"/>
<accession>A0A0F9WY61</accession>
<reference evidence="3" key="1">
    <citation type="journal article" date="2015" name="Genome Announc.">
        <title>Draft whole-genome sequence of the biocontrol agent Trichoderma harzianum T6776.</title>
        <authorList>
            <person name="Baroncelli R."/>
            <person name="Piaggeschi G."/>
            <person name="Fiorini L."/>
            <person name="Bertolini E."/>
            <person name="Zapparata A."/>
            <person name="Pe M.E."/>
            <person name="Sarrocco S."/>
            <person name="Vannacci G."/>
        </authorList>
    </citation>
    <scope>NUCLEOTIDE SEQUENCE [LARGE SCALE GENOMIC DNA]</scope>
    <source>
        <strain evidence="3">T6776</strain>
    </source>
</reference>
<comment type="caution">
    <text evidence="2">The sequence shown here is derived from an EMBL/GenBank/DDBJ whole genome shotgun (WGS) entry which is preliminary data.</text>
</comment>
<evidence type="ECO:0000256" key="1">
    <source>
        <dbReference type="SAM" id="MobiDB-lite"/>
    </source>
</evidence>
<gene>
    <name evidence="2" type="ORF">THAR02_10500</name>
</gene>
<sequence>MDGRVKQEPDQALGTATAPIPVDDIPLELFRIYPMPYDDDNVVNKAIYHQLIKQYIAEKNDWSPELQDDFRSEDKRLDYRISRTTGIASMHKISRWMLSEERTWARFWTLRVMFGPTACANQGWFEEFARDYPMALNDAPAGIIPENFEDLFGLQQWTPEELQMERWTFHPTTRTRYGKRKAVKTLNVDRKRPKSVPFSASSSNIDAITRISTTAVSEVKIARPARDERRNTALQDSYGNRSGSLTRTPQPNPQFNDNISRLEMIVRQCSALQKAQAEALNLLCSQIQLLKEERRANEKCLEE</sequence>
<feature type="region of interest" description="Disordered" evidence="1">
    <location>
        <begin position="226"/>
        <end position="256"/>
    </location>
</feature>